<organism evidence="2 3">
    <name type="scientific">Candidatus Dehalogenimonas loeffleri</name>
    <dbReference type="NCBI Taxonomy" id="3127115"/>
    <lineage>
        <taxon>Bacteria</taxon>
        <taxon>Bacillati</taxon>
        <taxon>Chloroflexota</taxon>
        <taxon>Dehalococcoidia</taxon>
        <taxon>Dehalococcoidales</taxon>
        <taxon>Dehalococcoidaceae</taxon>
        <taxon>Dehalogenimonas</taxon>
    </lineage>
</organism>
<protein>
    <submittedName>
        <fullName evidence="2">Uncharacterized protein</fullName>
    </submittedName>
</protein>
<sequence>MPESIPSAGSMQNNKTGHPSGVWWLLPILFGWLGGIIAWAVIKESNGGRARQMLGLGFFITFLWIGVAFMLSGGLALSDFSFD</sequence>
<keyword evidence="1" id="KW-0472">Membrane</keyword>
<proteinExistence type="predicted"/>
<evidence type="ECO:0000313" key="3">
    <source>
        <dbReference type="Proteomes" id="UP001375370"/>
    </source>
</evidence>
<evidence type="ECO:0000313" key="2">
    <source>
        <dbReference type="EMBL" id="WWX25778.1"/>
    </source>
</evidence>
<feature type="transmembrane region" description="Helical" evidence="1">
    <location>
        <begin position="54"/>
        <end position="77"/>
    </location>
</feature>
<keyword evidence="1" id="KW-0812">Transmembrane</keyword>
<dbReference type="RefSeq" id="WP_338738287.1">
    <property type="nucleotide sequence ID" value="NZ_CP146612.1"/>
</dbReference>
<gene>
    <name evidence="2" type="ORF">V8247_02065</name>
</gene>
<dbReference type="Proteomes" id="UP001375370">
    <property type="component" value="Chromosome"/>
</dbReference>
<accession>A0ABZ2J4E8</accession>
<evidence type="ECO:0000256" key="1">
    <source>
        <dbReference type="SAM" id="Phobius"/>
    </source>
</evidence>
<dbReference type="EMBL" id="CP146612">
    <property type="protein sequence ID" value="WWX25778.1"/>
    <property type="molecule type" value="Genomic_DNA"/>
</dbReference>
<name>A0ABZ2J4E8_9CHLR</name>
<feature type="transmembrane region" description="Helical" evidence="1">
    <location>
        <begin position="21"/>
        <end position="42"/>
    </location>
</feature>
<reference evidence="2 3" key="1">
    <citation type="submission" date="2024-03" db="EMBL/GenBank/DDBJ databases">
        <title>A Dehalogenimonas Isolated from Estuarine Sediments Dihaloeliminates Chlorinated Alkanes.</title>
        <authorList>
            <person name="Yang Y."/>
            <person name="Wang H."/>
        </authorList>
    </citation>
    <scope>NUCLEOTIDE SEQUENCE [LARGE SCALE GENOMIC DNA]</scope>
    <source>
        <strain evidence="2 3">W</strain>
    </source>
</reference>
<keyword evidence="1" id="KW-1133">Transmembrane helix</keyword>
<keyword evidence="3" id="KW-1185">Reference proteome</keyword>